<gene>
    <name evidence="2" type="ORF">GA_TR9047_c0_g1_i1_g.28795</name>
</gene>
<dbReference type="EMBL" id="GEVI01013195">
    <property type="protein sequence ID" value="JAU19125.1"/>
    <property type="molecule type" value="Transcribed_RNA"/>
</dbReference>
<accession>A0A1J3DN03</accession>
<proteinExistence type="predicted"/>
<evidence type="ECO:0000256" key="1">
    <source>
        <dbReference type="SAM" id="MobiDB-lite"/>
    </source>
</evidence>
<dbReference type="PANTHER" id="PTHR34792">
    <property type="entry name" value="OS02G0121500 PROTEIN"/>
    <property type="match status" value="1"/>
</dbReference>
<feature type="compositionally biased region" description="Polar residues" evidence="1">
    <location>
        <begin position="370"/>
        <end position="383"/>
    </location>
</feature>
<sequence>MEMGRRDMRRGGTNRFPKKKSGSGFSGKSKKGMLKKLGLAADEEKMNLKKKQEMMSYEEFSASDLEIEVSRKKSKLPKKNLKDTSNGVDHASVPRKLRSAMKKRNIESVSKLSSDSKRLNRSKTGIESCKDLMIKKENQETEAKDIVPESMMISKDEKEVAETLYGLADMFTETSCSLDKKACDPSSHDKETSKVESILVVETDFPKAESLEPVLFSAKTKQIDEKPLQQDHNQRSLTGMVDFLDRLKQNNSVNATDAPARAIETKVATSGNGLALWPGLSSIAPQALSKPSSSTKLPPWMGQAVSPSNNASSLVTEQPLRIQPRKLKKCASHIYISRLIKELQTSTKSNSYQNEQRSSETSQRKLPDPVTTTISDFKSMASPSKRYQNPHLFDLHKAHNPKPSQEDMAKLALDLYGPQASHKQNYDFLSLSSNGAAAAAAAAAAQSPFSIPNSFPQYNISPAYNSHLSPATSSHQVQQISPYLASRFQTAYNANQQQQHQLQKRLWAAQFRPQISGNTVSQSSNQCSSKPNLSLNMTSIQPLHVASSPRYSNNNMSHQQQHRLMAAAAAMSMNHHHHHNNNNPSRTMVMNRQEHHFPLVYEDTRTSLQLLCNEKS</sequence>
<dbReference type="InterPro" id="IPR040305">
    <property type="entry name" value="At1g75730-like"/>
</dbReference>
<feature type="region of interest" description="Disordered" evidence="1">
    <location>
        <begin position="71"/>
        <end position="121"/>
    </location>
</feature>
<reference evidence="2" key="1">
    <citation type="submission" date="2016-07" db="EMBL/GenBank/DDBJ databases">
        <title>De novo transcriptome assembly of four accessions of the metal hyperaccumulator plant Noccaea caerulescens.</title>
        <authorList>
            <person name="Blande D."/>
            <person name="Halimaa P."/>
            <person name="Tervahauta A.I."/>
            <person name="Aarts M.G."/>
            <person name="Karenlampi S.O."/>
        </authorList>
    </citation>
    <scope>NUCLEOTIDE SEQUENCE</scope>
</reference>
<feature type="compositionally biased region" description="Basic residues" evidence="1">
    <location>
        <begin position="93"/>
        <end position="103"/>
    </location>
</feature>
<dbReference type="PANTHER" id="PTHR34792:SF1">
    <property type="entry name" value="OS02G0121500 PROTEIN"/>
    <property type="match status" value="1"/>
</dbReference>
<feature type="region of interest" description="Disordered" evidence="1">
    <location>
        <begin position="1"/>
        <end position="33"/>
    </location>
</feature>
<evidence type="ECO:0000313" key="2">
    <source>
        <dbReference type="EMBL" id="JAU19125.1"/>
    </source>
</evidence>
<name>A0A1J3DN03_NOCCA</name>
<organism evidence="2">
    <name type="scientific">Noccaea caerulescens</name>
    <name type="common">Alpine penny-cress</name>
    <name type="synonym">Thlaspi caerulescens</name>
    <dbReference type="NCBI Taxonomy" id="107243"/>
    <lineage>
        <taxon>Eukaryota</taxon>
        <taxon>Viridiplantae</taxon>
        <taxon>Streptophyta</taxon>
        <taxon>Embryophyta</taxon>
        <taxon>Tracheophyta</taxon>
        <taxon>Spermatophyta</taxon>
        <taxon>Magnoliopsida</taxon>
        <taxon>eudicotyledons</taxon>
        <taxon>Gunneridae</taxon>
        <taxon>Pentapetalae</taxon>
        <taxon>rosids</taxon>
        <taxon>malvids</taxon>
        <taxon>Brassicales</taxon>
        <taxon>Brassicaceae</taxon>
        <taxon>Coluteocarpeae</taxon>
        <taxon>Noccaea</taxon>
    </lineage>
</organism>
<dbReference type="AlphaFoldDB" id="A0A1J3DN03"/>
<feature type="compositionally biased region" description="Polar residues" evidence="1">
    <location>
        <begin position="346"/>
        <end position="361"/>
    </location>
</feature>
<feature type="region of interest" description="Disordered" evidence="1">
    <location>
        <begin position="346"/>
        <end position="383"/>
    </location>
</feature>
<protein>
    <submittedName>
        <fullName evidence="2">Uncharacterized protein</fullName>
    </submittedName>
</protein>
<feature type="compositionally biased region" description="Basic and acidic residues" evidence="1">
    <location>
        <begin position="1"/>
        <end position="10"/>
    </location>
</feature>